<dbReference type="AlphaFoldDB" id="A0A5J4UZ41"/>
<keyword evidence="1" id="KW-0479">Metal-binding</keyword>
<name>A0A5J4UZ41_9EUKA</name>
<dbReference type="InterPro" id="IPR036875">
    <property type="entry name" value="Znf_CCHC_sf"/>
</dbReference>
<gene>
    <name evidence="3" type="ORF">EZS28_028498</name>
</gene>
<dbReference type="GO" id="GO:0008270">
    <property type="term" value="F:zinc ion binding"/>
    <property type="evidence" value="ECO:0007669"/>
    <property type="project" value="UniProtKB-KW"/>
</dbReference>
<dbReference type="PROSITE" id="PS50158">
    <property type="entry name" value="ZF_CCHC"/>
    <property type="match status" value="1"/>
</dbReference>
<dbReference type="Proteomes" id="UP000324800">
    <property type="component" value="Unassembled WGS sequence"/>
</dbReference>
<dbReference type="EMBL" id="SNRW01010849">
    <property type="protein sequence ID" value="KAA6375976.1"/>
    <property type="molecule type" value="Genomic_DNA"/>
</dbReference>
<reference evidence="3 4" key="1">
    <citation type="submission" date="2019-03" db="EMBL/GenBank/DDBJ databases">
        <title>Single cell metagenomics reveals metabolic interactions within the superorganism composed of flagellate Streblomastix strix and complex community of Bacteroidetes bacteria on its surface.</title>
        <authorList>
            <person name="Treitli S.C."/>
            <person name="Kolisko M."/>
            <person name="Husnik F."/>
            <person name="Keeling P."/>
            <person name="Hampl V."/>
        </authorList>
    </citation>
    <scope>NUCLEOTIDE SEQUENCE [LARGE SCALE GENOMIC DNA]</scope>
    <source>
        <strain evidence="3">ST1C</strain>
    </source>
</reference>
<evidence type="ECO:0000259" key="2">
    <source>
        <dbReference type="PROSITE" id="PS50158"/>
    </source>
</evidence>
<feature type="domain" description="CCHC-type" evidence="2">
    <location>
        <begin position="5"/>
        <end position="19"/>
    </location>
</feature>
<keyword evidence="1" id="KW-0863">Zinc-finger</keyword>
<dbReference type="SUPFAM" id="SSF57756">
    <property type="entry name" value="Retrovirus zinc finger-like domains"/>
    <property type="match status" value="1"/>
</dbReference>
<keyword evidence="1" id="KW-0862">Zinc</keyword>
<comment type="caution">
    <text evidence="3">The sequence shown here is derived from an EMBL/GenBank/DDBJ whole genome shotgun (WGS) entry which is preliminary data.</text>
</comment>
<dbReference type="InterPro" id="IPR001878">
    <property type="entry name" value="Znf_CCHC"/>
</dbReference>
<evidence type="ECO:0000313" key="4">
    <source>
        <dbReference type="Proteomes" id="UP000324800"/>
    </source>
</evidence>
<sequence>MTKACFICLEPGHIACDCPLNTANNNYVLLKEFRTINLNLIDKRQNEEQEEIDDDKQILSQQLPEEDSFEEEVKTTDYCAICSEIPSTTEKLDLHIFLNGQFGEIFDLWIEKHNGIEPRQALIYFVKPEGLQKATSVKQLIKFQTSQITLEACSEQLKEMANLRFNIFGNQVSNLQLDEDSSLQNNTIHNIGKFLNLLVQVRKIVKQREGSSKSILPNYLLQIKFACDILYQIVTNSQLAPTEIEKLYKSLINKSSENFHGKRIIGTQS</sequence>
<organism evidence="3 4">
    <name type="scientific">Streblomastix strix</name>
    <dbReference type="NCBI Taxonomy" id="222440"/>
    <lineage>
        <taxon>Eukaryota</taxon>
        <taxon>Metamonada</taxon>
        <taxon>Preaxostyla</taxon>
        <taxon>Oxymonadida</taxon>
        <taxon>Streblomastigidae</taxon>
        <taxon>Streblomastix</taxon>
    </lineage>
</organism>
<accession>A0A5J4UZ41</accession>
<proteinExistence type="predicted"/>
<protein>
    <recommendedName>
        <fullName evidence="2">CCHC-type domain-containing protein</fullName>
    </recommendedName>
</protein>
<evidence type="ECO:0000256" key="1">
    <source>
        <dbReference type="PROSITE-ProRule" id="PRU00047"/>
    </source>
</evidence>
<evidence type="ECO:0000313" key="3">
    <source>
        <dbReference type="EMBL" id="KAA6375976.1"/>
    </source>
</evidence>
<dbReference type="GO" id="GO:0003676">
    <property type="term" value="F:nucleic acid binding"/>
    <property type="evidence" value="ECO:0007669"/>
    <property type="project" value="InterPro"/>
</dbReference>